<dbReference type="EMBL" id="KQ087189">
    <property type="protein sequence ID" value="KLT44060.1"/>
    <property type="molecule type" value="Genomic_DNA"/>
</dbReference>
<evidence type="ECO:0000313" key="4">
    <source>
        <dbReference type="Proteomes" id="UP000053611"/>
    </source>
</evidence>
<feature type="compositionally biased region" description="Basic and acidic residues" evidence="1">
    <location>
        <begin position="72"/>
        <end position="89"/>
    </location>
</feature>
<feature type="region of interest" description="Disordered" evidence="1">
    <location>
        <begin position="65"/>
        <end position="89"/>
    </location>
</feature>
<evidence type="ECO:0000256" key="1">
    <source>
        <dbReference type="SAM" id="MobiDB-lite"/>
    </source>
</evidence>
<accession>A0A0J0XSM7</accession>
<sequence length="118" mass="13264">MFTAGVVGLLLVACCLLMATCLASLVSPHMNFLVIFPLPLFPLTDSPPHPAPRWFQVWYSGGSPRAATQRRMPREEQQEQREQQEQEQQEGRLFRVCLGATQFQGSASSTERVTWPST</sequence>
<feature type="signal peptide" evidence="2">
    <location>
        <begin position="1"/>
        <end position="23"/>
    </location>
</feature>
<dbReference type="GeneID" id="28983122"/>
<protein>
    <recommendedName>
        <fullName evidence="5">Secreted protein</fullName>
    </recommendedName>
</protein>
<evidence type="ECO:0000256" key="2">
    <source>
        <dbReference type="SAM" id="SignalP"/>
    </source>
</evidence>
<evidence type="ECO:0000313" key="3">
    <source>
        <dbReference type="EMBL" id="KLT44060.1"/>
    </source>
</evidence>
<keyword evidence="2" id="KW-0732">Signal</keyword>
<dbReference type="Proteomes" id="UP000053611">
    <property type="component" value="Unassembled WGS sequence"/>
</dbReference>
<dbReference type="AlphaFoldDB" id="A0A0J0XSM7"/>
<feature type="chain" id="PRO_5005245529" description="Secreted protein" evidence="2">
    <location>
        <begin position="24"/>
        <end position="118"/>
    </location>
</feature>
<organism evidence="3 4">
    <name type="scientific">Cutaneotrichosporon oleaginosum</name>
    <dbReference type="NCBI Taxonomy" id="879819"/>
    <lineage>
        <taxon>Eukaryota</taxon>
        <taxon>Fungi</taxon>
        <taxon>Dikarya</taxon>
        <taxon>Basidiomycota</taxon>
        <taxon>Agaricomycotina</taxon>
        <taxon>Tremellomycetes</taxon>
        <taxon>Trichosporonales</taxon>
        <taxon>Trichosporonaceae</taxon>
        <taxon>Cutaneotrichosporon</taxon>
    </lineage>
</organism>
<keyword evidence="4" id="KW-1185">Reference proteome</keyword>
<gene>
    <name evidence="3" type="ORF">CC85DRAFT_283837</name>
</gene>
<reference evidence="3 4" key="1">
    <citation type="submission" date="2015-03" db="EMBL/GenBank/DDBJ databases">
        <title>Genomics and transcriptomics of the oil-accumulating basidiomycete yeast T. oleaginosus allow insights into substrate utilization and the diverse evolutionary trajectories of mating systems in fungi.</title>
        <authorList>
            <consortium name="DOE Joint Genome Institute"/>
            <person name="Kourist R."/>
            <person name="Kracht O."/>
            <person name="Bracharz F."/>
            <person name="Lipzen A."/>
            <person name="Nolan M."/>
            <person name="Ohm R."/>
            <person name="Grigoriev I."/>
            <person name="Sun S."/>
            <person name="Heitman J."/>
            <person name="Bruck T."/>
            <person name="Nowrousian M."/>
        </authorList>
    </citation>
    <scope>NUCLEOTIDE SEQUENCE [LARGE SCALE GENOMIC DNA]</scope>
    <source>
        <strain evidence="3 4">IBC0246</strain>
    </source>
</reference>
<evidence type="ECO:0008006" key="5">
    <source>
        <dbReference type="Google" id="ProtNLM"/>
    </source>
</evidence>
<name>A0A0J0XSM7_9TREE</name>
<dbReference type="RefSeq" id="XP_018280551.1">
    <property type="nucleotide sequence ID" value="XM_018422519.1"/>
</dbReference>
<proteinExistence type="predicted"/>